<evidence type="ECO:0000256" key="1">
    <source>
        <dbReference type="SAM" id="Coils"/>
    </source>
</evidence>
<organism evidence="2 3">
    <name type="scientific">Alcaligenes xylosoxydans xylosoxydans</name>
    <name type="common">Achromobacter xylosoxidans</name>
    <dbReference type="NCBI Taxonomy" id="85698"/>
    <lineage>
        <taxon>Bacteria</taxon>
        <taxon>Pseudomonadati</taxon>
        <taxon>Pseudomonadota</taxon>
        <taxon>Betaproteobacteria</taxon>
        <taxon>Burkholderiales</taxon>
        <taxon>Alcaligenaceae</taxon>
        <taxon>Achromobacter</taxon>
    </lineage>
</organism>
<sequence length="98" mass="10933">MSLKKTAEQIHADAERALDEARRALERADDFYRDQGLNPEKVRAVTAARLGPQEREQAEALVRQDMEAIEAEVAQEMARQSFANAPVSGGVKKIRPMV</sequence>
<dbReference type="Proteomes" id="UP001141992">
    <property type="component" value="Unassembled WGS sequence"/>
</dbReference>
<dbReference type="EMBL" id="JAPZVI010000011">
    <property type="protein sequence ID" value="MCZ8402881.1"/>
    <property type="molecule type" value="Genomic_DNA"/>
</dbReference>
<comment type="caution">
    <text evidence="2">The sequence shown here is derived from an EMBL/GenBank/DDBJ whole genome shotgun (WGS) entry which is preliminary data.</text>
</comment>
<dbReference type="AlphaFoldDB" id="A0A9X3L2F6"/>
<accession>A0A9X3L2F6</accession>
<gene>
    <name evidence="2" type="ORF">O9570_15620</name>
</gene>
<protein>
    <submittedName>
        <fullName evidence="2">Uncharacterized protein</fullName>
    </submittedName>
</protein>
<feature type="coiled-coil region" evidence="1">
    <location>
        <begin position="4"/>
        <end position="31"/>
    </location>
</feature>
<reference evidence="2" key="1">
    <citation type="submission" date="2022-12" db="EMBL/GenBank/DDBJ databases">
        <authorList>
            <person name="Voronina O.L."/>
            <person name="Kunda M.S."/>
            <person name="Ryzhova N."/>
            <person name="Aksenova E.I."/>
        </authorList>
    </citation>
    <scope>NUCLEOTIDE SEQUENCE</scope>
    <source>
        <strain evidence="2">SCCH136:Ach223948</strain>
    </source>
</reference>
<dbReference type="RefSeq" id="WP_053496895.1">
    <property type="nucleotide sequence ID" value="NZ_CAXONT010000010.1"/>
</dbReference>
<evidence type="ECO:0000313" key="3">
    <source>
        <dbReference type="Proteomes" id="UP001141992"/>
    </source>
</evidence>
<name>A0A9X3L2F6_ALCXX</name>
<keyword evidence="1" id="KW-0175">Coiled coil</keyword>
<evidence type="ECO:0000313" key="2">
    <source>
        <dbReference type="EMBL" id="MCZ8402881.1"/>
    </source>
</evidence>
<proteinExistence type="predicted"/>